<dbReference type="InterPro" id="IPR015590">
    <property type="entry name" value="Aldehyde_DH_dom"/>
</dbReference>
<feature type="non-terminal residue" evidence="5">
    <location>
        <position position="1"/>
    </location>
</feature>
<evidence type="ECO:0000256" key="2">
    <source>
        <dbReference type="ARBA" id="ARBA00023002"/>
    </source>
</evidence>
<dbReference type="PANTHER" id="PTHR43570:SF20">
    <property type="entry name" value="ALDEHYDE DEHYDROGENASE ALDX-RELATED"/>
    <property type="match status" value="1"/>
</dbReference>
<evidence type="ECO:0000256" key="1">
    <source>
        <dbReference type="ARBA" id="ARBA00009986"/>
    </source>
</evidence>
<dbReference type="Gene3D" id="3.40.309.10">
    <property type="entry name" value="Aldehyde Dehydrogenase, Chain A, domain 2"/>
    <property type="match status" value="1"/>
</dbReference>
<dbReference type="InterPro" id="IPR012394">
    <property type="entry name" value="Aldehyde_DH_NAD(P)"/>
</dbReference>
<accession>A0A382P2B3</accession>
<dbReference type="EMBL" id="UINC01104113">
    <property type="protein sequence ID" value="SVC67020.1"/>
    <property type="molecule type" value="Genomic_DNA"/>
</dbReference>
<dbReference type="InterPro" id="IPR016163">
    <property type="entry name" value="Ald_DH_C"/>
</dbReference>
<feature type="domain" description="Aldehyde dehydrogenase" evidence="4">
    <location>
        <begin position="1"/>
        <end position="230"/>
    </location>
</feature>
<evidence type="ECO:0000313" key="5">
    <source>
        <dbReference type="EMBL" id="SVC67020.1"/>
    </source>
</evidence>
<dbReference type="InterPro" id="IPR016162">
    <property type="entry name" value="Ald_DH_N"/>
</dbReference>
<organism evidence="5">
    <name type="scientific">marine metagenome</name>
    <dbReference type="NCBI Taxonomy" id="408172"/>
    <lineage>
        <taxon>unclassified sequences</taxon>
        <taxon>metagenomes</taxon>
        <taxon>ecological metagenomes</taxon>
    </lineage>
</organism>
<reference evidence="5" key="1">
    <citation type="submission" date="2018-05" db="EMBL/GenBank/DDBJ databases">
        <authorList>
            <person name="Lanie J.A."/>
            <person name="Ng W.-L."/>
            <person name="Kazmierczak K.M."/>
            <person name="Andrzejewski T.M."/>
            <person name="Davidsen T.M."/>
            <person name="Wayne K.J."/>
            <person name="Tettelin H."/>
            <person name="Glass J.I."/>
            <person name="Rusch D."/>
            <person name="Podicherti R."/>
            <person name="Tsui H.-C.T."/>
            <person name="Winkler M.E."/>
        </authorList>
    </citation>
    <scope>NUCLEOTIDE SEQUENCE</scope>
</reference>
<dbReference type="Pfam" id="PF00171">
    <property type="entry name" value="Aldedh"/>
    <property type="match status" value="1"/>
</dbReference>
<gene>
    <name evidence="5" type="ORF">METZ01_LOCUS319874</name>
</gene>
<evidence type="ECO:0000256" key="3">
    <source>
        <dbReference type="ARBA" id="ARBA00023027"/>
    </source>
</evidence>
<comment type="similarity">
    <text evidence="1">Belongs to the aldehyde dehydrogenase family.</text>
</comment>
<dbReference type="GO" id="GO:0006081">
    <property type="term" value="P:aldehyde metabolic process"/>
    <property type="evidence" value="ECO:0007669"/>
    <property type="project" value="InterPro"/>
</dbReference>
<dbReference type="GO" id="GO:0005737">
    <property type="term" value="C:cytoplasm"/>
    <property type="evidence" value="ECO:0007669"/>
    <property type="project" value="TreeGrafter"/>
</dbReference>
<keyword evidence="3" id="KW-0520">NAD</keyword>
<dbReference type="AlphaFoldDB" id="A0A382P2B3"/>
<dbReference type="FunFam" id="3.40.309.10:FF:000003">
    <property type="entry name" value="Aldehyde dehydrogenase"/>
    <property type="match status" value="1"/>
</dbReference>
<dbReference type="InterPro" id="IPR029510">
    <property type="entry name" value="Ald_DH_CS_GLU"/>
</dbReference>
<dbReference type="PROSITE" id="PS00070">
    <property type="entry name" value="ALDEHYDE_DEHYDR_CYS"/>
    <property type="match status" value="1"/>
</dbReference>
<dbReference type="PANTHER" id="PTHR43570">
    <property type="entry name" value="ALDEHYDE DEHYDROGENASE"/>
    <property type="match status" value="1"/>
</dbReference>
<dbReference type="SUPFAM" id="SSF53720">
    <property type="entry name" value="ALDH-like"/>
    <property type="match status" value="1"/>
</dbReference>
<dbReference type="Gene3D" id="3.40.605.10">
    <property type="entry name" value="Aldehyde Dehydrogenase, Chain A, domain 1"/>
    <property type="match status" value="1"/>
</dbReference>
<keyword evidence="2" id="KW-0560">Oxidoreductase</keyword>
<proteinExistence type="inferred from homology"/>
<dbReference type="PROSITE" id="PS00687">
    <property type="entry name" value="ALDEHYDE_DEHYDR_GLU"/>
    <property type="match status" value="1"/>
</dbReference>
<dbReference type="InterPro" id="IPR016160">
    <property type="entry name" value="Ald_DH_CS_CYS"/>
</dbReference>
<dbReference type="GO" id="GO:0004029">
    <property type="term" value="F:aldehyde dehydrogenase (NAD+) activity"/>
    <property type="evidence" value="ECO:0007669"/>
    <property type="project" value="TreeGrafter"/>
</dbReference>
<name>A0A382P2B3_9ZZZZ</name>
<sequence length="261" mass="29773">TLELGGKSPVIVGCSADLKTVADRVWNGKLMNGGQTCIAPDYLFIPEENVESWIEASTNSIASMFPLIFKNEDYTSIINVNHFERLQKYLEDARRRGAQIIEFNPGREEELDRTYYKLMPSMIVDVTDDMLVMKEEIFGPIMPIKTYRKIDDAIQYINNRSKPLSLYYFGQDKTEETHVLENTISGGVSINDVVFHYVQDDLPFGGVGDSGMGRYHGIEGFKAFSNSRAVYKQTPIDFILKIMRPPFGHLFKRVISSRIKF</sequence>
<evidence type="ECO:0000259" key="4">
    <source>
        <dbReference type="Pfam" id="PF00171"/>
    </source>
</evidence>
<protein>
    <recommendedName>
        <fullName evidence="4">Aldehyde dehydrogenase domain-containing protein</fullName>
    </recommendedName>
</protein>
<dbReference type="InterPro" id="IPR016161">
    <property type="entry name" value="Ald_DH/histidinol_DH"/>
</dbReference>